<dbReference type="RefSeq" id="WP_127904686.1">
    <property type="nucleotide sequence ID" value="NZ_RQXX01000001.1"/>
</dbReference>
<evidence type="ECO:0000313" key="3">
    <source>
        <dbReference type="Proteomes" id="UP000285908"/>
    </source>
</evidence>
<dbReference type="Proteomes" id="UP000285908">
    <property type="component" value="Unassembled WGS sequence"/>
</dbReference>
<reference evidence="2 3" key="1">
    <citation type="submission" date="2018-11" db="EMBL/GenBank/DDBJ databases">
        <title>Mesobaculum littorinae gen. nov., sp. nov., isolated from Littorina scabra that represents a novel genus of the order Rhodobacteraceae.</title>
        <authorList>
            <person name="Li F."/>
        </authorList>
    </citation>
    <scope>NUCLEOTIDE SEQUENCE [LARGE SCALE GENOMIC DNA]</scope>
    <source>
        <strain evidence="2 3">M0103</strain>
    </source>
</reference>
<dbReference type="AlphaFoldDB" id="A0A438AKV9"/>
<organism evidence="2 3">
    <name type="scientific">Mesobaculum littorinae</name>
    <dbReference type="NCBI Taxonomy" id="2486419"/>
    <lineage>
        <taxon>Bacteria</taxon>
        <taxon>Pseudomonadati</taxon>
        <taxon>Pseudomonadota</taxon>
        <taxon>Alphaproteobacteria</taxon>
        <taxon>Rhodobacterales</taxon>
        <taxon>Roseobacteraceae</taxon>
        <taxon>Mesobaculum</taxon>
    </lineage>
</organism>
<evidence type="ECO:0000259" key="1">
    <source>
        <dbReference type="Pfam" id="PF13466"/>
    </source>
</evidence>
<comment type="caution">
    <text evidence="2">The sequence shown here is derived from an EMBL/GenBank/DDBJ whole genome shotgun (WGS) entry which is preliminary data.</text>
</comment>
<accession>A0A438AKV9</accession>
<protein>
    <submittedName>
        <fullName evidence="2">STAS domain-containing protein</fullName>
    </submittedName>
</protein>
<proteinExistence type="predicted"/>
<sequence>MTDRISANELLDMQGAQALADGLRARRGQPVTVDLSRVRHAGAAALQVMLAAREAWQSDGVDFAVHEPSEALQQSFALMGADPELLDHRGA</sequence>
<dbReference type="InterPro" id="IPR036513">
    <property type="entry name" value="STAS_dom_sf"/>
</dbReference>
<dbReference type="Pfam" id="PF13466">
    <property type="entry name" value="STAS_2"/>
    <property type="match status" value="1"/>
</dbReference>
<gene>
    <name evidence="2" type="ORF">EKE94_00670</name>
</gene>
<name>A0A438AKV9_9RHOB</name>
<evidence type="ECO:0000313" key="2">
    <source>
        <dbReference type="EMBL" id="RVV99245.1"/>
    </source>
</evidence>
<keyword evidence="3" id="KW-1185">Reference proteome</keyword>
<dbReference type="InterPro" id="IPR058548">
    <property type="entry name" value="MlaB-like_STAS"/>
</dbReference>
<dbReference type="OrthoDB" id="7726822at2"/>
<feature type="domain" description="MlaB-like STAS" evidence="1">
    <location>
        <begin position="11"/>
        <end position="82"/>
    </location>
</feature>
<dbReference type="Gene3D" id="3.30.750.24">
    <property type="entry name" value="STAS domain"/>
    <property type="match status" value="1"/>
</dbReference>
<dbReference type="EMBL" id="RQXX01000001">
    <property type="protein sequence ID" value="RVV99245.1"/>
    <property type="molecule type" value="Genomic_DNA"/>
</dbReference>
<dbReference type="SUPFAM" id="SSF52091">
    <property type="entry name" value="SpoIIaa-like"/>
    <property type="match status" value="1"/>
</dbReference>